<comment type="catalytic activity">
    <reaction evidence="7 8">
        <text>L-histidinol phosphate + H2O = L-histidinol + phosphate</text>
        <dbReference type="Rhea" id="RHEA:14465"/>
        <dbReference type="ChEBI" id="CHEBI:15377"/>
        <dbReference type="ChEBI" id="CHEBI:43474"/>
        <dbReference type="ChEBI" id="CHEBI:57699"/>
        <dbReference type="ChEBI" id="CHEBI:57980"/>
        <dbReference type="EC" id="3.1.3.15"/>
    </reaction>
</comment>
<comment type="caution">
    <text evidence="10">The sequence shown here is derived from an EMBL/GenBank/DDBJ whole genome shotgun (WGS) entry which is preliminary data.</text>
</comment>
<dbReference type="SMART" id="SM00481">
    <property type="entry name" value="POLIIIAc"/>
    <property type="match status" value="1"/>
</dbReference>
<evidence type="ECO:0000256" key="7">
    <source>
        <dbReference type="ARBA" id="ARBA00049158"/>
    </source>
</evidence>
<keyword evidence="5 8" id="KW-0378">Hydrolase</keyword>
<dbReference type="Gene3D" id="3.20.20.140">
    <property type="entry name" value="Metal-dependent hydrolases"/>
    <property type="match status" value="1"/>
</dbReference>
<reference evidence="10 11" key="1">
    <citation type="submission" date="2019-02" db="EMBL/GenBank/DDBJ databases">
        <title>Peptostreptococcaceae bacterium ZHW00191 nov., a new bacterium isolated from the human gut.</title>
        <authorList>
            <person name="Zhou H.-W."/>
            <person name="Chen X.-J."/>
        </authorList>
    </citation>
    <scope>NUCLEOTIDE SEQUENCE [LARGE SCALE GENOMIC DNA]</scope>
    <source>
        <strain evidence="10 11">ZHW00191</strain>
    </source>
</reference>
<evidence type="ECO:0000256" key="3">
    <source>
        <dbReference type="ARBA" id="ARBA00013085"/>
    </source>
</evidence>
<comment type="similarity">
    <text evidence="2 8">Belongs to the PHP hydrolase family. HisK subfamily.</text>
</comment>
<comment type="pathway">
    <text evidence="1 8">Amino-acid biosynthesis; L-histidine biosynthesis; L-histidine from 5-phospho-alpha-D-ribose 1-diphosphate: step 8/9.</text>
</comment>
<evidence type="ECO:0000256" key="5">
    <source>
        <dbReference type="ARBA" id="ARBA00022801"/>
    </source>
</evidence>
<dbReference type="SUPFAM" id="SSF89550">
    <property type="entry name" value="PHP domain-like"/>
    <property type="match status" value="1"/>
</dbReference>
<dbReference type="AlphaFoldDB" id="A0A544QXY8"/>
<dbReference type="GO" id="GO:0004401">
    <property type="term" value="F:histidinol-phosphatase activity"/>
    <property type="evidence" value="ECO:0007669"/>
    <property type="project" value="UniProtKB-UniRule"/>
</dbReference>
<dbReference type="EMBL" id="SGJB01000002">
    <property type="protein sequence ID" value="TQQ85518.1"/>
    <property type="molecule type" value="Genomic_DNA"/>
</dbReference>
<dbReference type="UniPathway" id="UPA00031">
    <property type="reaction ID" value="UER00013"/>
</dbReference>
<dbReference type="InterPro" id="IPR016195">
    <property type="entry name" value="Pol/histidinol_Pase-like"/>
</dbReference>
<evidence type="ECO:0000259" key="9">
    <source>
        <dbReference type="SMART" id="SM00481"/>
    </source>
</evidence>
<dbReference type="GO" id="GO:0000105">
    <property type="term" value="P:L-histidine biosynthetic process"/>
    <property type="evidence" value="ECO:0007669"/>
    <property type="project" value="UniProtKB-UniRule"/>
</dbReference>
<evidence type="ECO:0000256" key="4">
    <source>
        <dbReference type="ARBA" id="ARBA00022605"/>
    </source>
</evidence>
<dbReference type="OrthoDB" id="9775255at2"/>
<evidence type="ECO:0000256" key="2">
    <source>
        <dbReference type="ARBA" id="ARBA00009152"/>
    </source>
</evidence>
<dbReference type="PANTHER" id="PTHR21039">
    <property type="entry name" value="HISTIDINOL PHOSPHATASE-RELATED"/>
    <property type="match status" value="1"/>
</dbReference>
<evidence type="ECO:0000256" key="1">
    <source>
        <dbReference type="ARBA" id="ARBA00004970"/>
    </source>
</evidence>
<dbReference type="InterPro" id="IPR010140">
    <property type="entry name" value="Histidinol_P_phosphatase_HisJ"/>
</dbReference>
<dbReference type="InterPro" id="IPR004013">
    <property type="entry name" value="PHP_dom"/>
</dbReference>
<dbReference type="InterPro" id="IPR003141">
    <property type="entry name" value="Pol/His_phosphatase_N"/>
</dbReference>
<proteinExistence type="inferred from homology"/>
<dbReference type="PANTHER" id="PTHR21039:SF0">
    <property type="entry name" value="HISTIDINOL-PHOSPHATASE"/>
    <property type="match status" value="1"/>
</dbReference>
<accession>A0A544QXY8</accession>
<evidence type="ECO:0000313" key="11">
    <source>
        <dbReference type="Proteomes" id="UP000317863"/>
    </source>
</evidence>
<protein>
    <recommendedName>
        <fullName evidence="3 8">Histidinol-phosphatase</fullName>
        <shortName evidence="8">HolPase</shortName>
        <ecNumber evidence="3 8">3.1.3.15</ecNumber>
    </recommendedName>
</protein>
<evidence type="ECO:0000256" key="8">
    <source>
        <dbReference type="RuleBase" id="RU366003"/>
    </source>
</evidence>
<feature type="domain" description="Polymerase/histidinol phosphatase N-terminal" evidence="9">
    <location>
        <begin position="6"/>
        <end position="85"/>
    </location>
</feature>
<dbReference type="NCBIfam" id="TIGR01856">
    <property type="entry name" value="hisJ_fam"/>
    <property type="match status" value="1"/>
</dbReference>
<evidence type="ECO:0000313" key="10">
    <source>
        <dbReference type="EMBL" id="TQQ85518.1"/>
    </source>
</evidence>
<sequence length="265" mass="31060">MEKYIADCHIHSGFSFDSNEKIENIAMAAKEKNLSEIYMTEHFSVLEEDPSYGYFDYNGYSDAIKKASEKYGIKIKKGLEIGEGHRKKEDIDEFIKDKNFDFIIGSLHNLGSDTLRMTFRKHGYDAMYEMYFEELYKMVCTADFDVLGHLDLAQRYSWIEGVEKQYDISKYSDYIFETLKKIIDRGFGIEINTSFIKPDRNITLPRIEVIKMYKELGGEIITVGSDSHKFDRVGENIEKTYELLRECGFKYISSFKNRICEFKNL</sequence>
<keyword evidence="6 8" id="KW-0368">Histidine biosynthesis</keyword>
<keyword evidence="11" id="KW-1185">Reference proteome</keyword>
<dbReference type="EC" id="3.1.3.15" evidence="3 8"/>
<dbReference type="Pfam" id="PF02811">
    <property type="entry name" value="PHP"/>
    <property type="match status" value="1"/>
</dbReference>
<evidence type="ECO:0000256" key="6">
    <source>
        <dbReference type="ARBA" id="ARBA00023102"/>
    </source>
</evidence>
<dbReference type="GO" id="GO:0005737">
    <property type="term" value="C:cytoplasm"/>
    <property type="evidence" value="ECO:0007669"/>
    <property type="project" value="TreeGrafter"/>
</dbReference>
<keyword evidence="4 8" id="KW-0028">Amino-acid biosynthesis</keyword>
<organism evidence="10 11">
    <name type="scientific">Peptacetobacter hominis</name>
    <dbReference type="NCBI Taxonomy" id="2743610"/>
    <lineage>
        <taxon>Bacteria</taxon>
        <taxon>Bacillati</taxon>
        <taxon>Bacillota</taxon>
        <taxon>Clostridia</taxon>
        <taxon>Peptostreptococcales</taxon>
        <taxon>Peptostreptococcaceae</taxon>
        <taxon>Peptacetobacter</taxon>
    </lineage>
</organism>
<name>A0A544QXY8_9FIRM</name>
<dbReference type="RefSeq" id="WP_142535222.1">
    <property type="nucleotide sequence ID" value="NZ_SGJB01000002.1"/>
</dbReference>
<dbReference type="Proteomes" id="UP000317863">
    <property type="component" value="Unassembled WGS sequence"/>
</dbReference>
<gene>
    <name evidence="10" type="ORF">EXD82_01860</name>
</gene>